<dbReference type="EMBL" id="LAZR01000153">
    <property type="protein sequence ID" value="KKN85990.1"/>
    <property type="molecule type" value="Genomic_DNA"/>
</dbReference>
<comment type="caution">
    <text evidence="1">The sequence shown here is derived from an EMBL/GenBank/DDBJ whole genome shotgun (WGS) entry which is preliminary data.</text>
</comment>
<reference evidence="1" key="1">
    <citation type="journal article" date="2015" name="Nature">
        <title>Complex archaea that bridge the gap between prokaryotes and eukaryotes.</title>
        <authorList>
            <person name="Spang A."/>
            <person name="Saw J.H."/>
            <person name="Jorgensen S.L."/>
            <person name="Zaremba-Niedzwiedzka K."/>
            <person name="Martijn J."/>
            <person name="Lind A.E."/>
            <person name="van Eijk R."/>
            <person name="Schleper C."/>
            <person name="Guy L."/>
            <person name="Ettema T.J."/>
        </authorList>
    </citation>
    <scope>NUCLEOTIDE SEQUENCE</scope>
</reference>
<accession>A0A0F9TY85</accession>
<evidence type="ECO:0000313" key="1">
    <source>
        <dbReference type="EMBL" id="KKN85990.1"/>
    </source>
</evidence>
<gene>
    <name evidence="1" type="ORF">LCGC14_0274020</name>
</gene>
<protein>
    <submittedName>
        <fullName evidence="1">Uncharacterized protein</fullName>
    </submittedName>
</protein>
<dbReference type="AlphaFoldDB" id="A0A0F9TY85"/>
<proteinExistence type="predicted"/>
<name>A0A0F9TY85_9ZZZZ</name>
<organism evidence="1">
    <name type="scientific">marine sediment metagenome</name>
    <dbReference type="NCBI Taxonomy" id="412755"/>
    <lineage>
        <taxon>unclassified sequences</taxon>
        <taxon>metagenomes</taxon>
        <taxon>ecological metagenomes</taxon>
    </lineage>
</organism>
<sequence length="105" mass="11807">MLVELVEEIRAQAERFAQNHLGSDADARITRVDHPDMPGHFTFFIEQPGEPVILITVYADHVLEEVEKITARPGLILEAIRRAARTVFIDPHMVGPLKRALARTA</sequence>